<dbReference type="Proteomes" id="UP000187465">
    <property type="component" value="Unassembled WGS sequence"/>
</dbReference>
<dbReference type="InterPro" id="IPR003356">
    <property type="entry name" value="DNA_methylase_A-5"/>
</dbReference>
<evidence type="ECO:0000256" key="4">
    <source>
        <dbReference type="ARBA" id="ARBA00022691"/>
    </source>
</evidence>
<sequence length="604" mass="69495">MDLLWRNGISGSEESIDIITFLILFKVLDIPQSQIGITWNKVKDRTIQLPVNELVEDAKKQIEQVAGHGLTGSFYWNAPMQMLFEAMDLVEDIVNETNSSIDFGYIFDILGSTLAKQKRSVVFTPQRLANTLVRMTEVQDSDVLVDPSCGIGSFLIASMPFSRQIKGYDINAFSVRITKANLYLNGSTSPEVYLGNALETGMNYMESEASVVLTNPPFSMQMNQKQLSPSIQFNNKQKQPSEILFLWRSLSLLKPGGRGAVILPESFFTNEKYVKARKNLFKIALVEGIVSIPRGMFKASSQLKTSVLLFRKKSSDTIETDYVWFYEMESNEVAQNEDFYSKEEDFFHNLLSAWRRRTQDADQWFRAKNETYPFRSYPLSHVESKNITFASLNEIEKENYHLSMDNYNYIEPEPQTLGDPQELLREVLDLEEQIAEELRQIIAQARWITETTNQELPEAPVKASLPTQESVWKEEDFHKIIMDITRNERKQLMKKQRENLNSSLGWFLNELAEWQIKLLNRFFRKPQPLAAHEAAKKIIGVQAALQTILLFESFGILERTLDKDIRVPSLNEAEVETTVVDRQGNPLSMHRWQPAISYMEGENL</sequence>
<reference evidence="8 9" key="1">
    <citation type="submission" date="2016-10" db="EMBL/GenBank/DDBJ databases">
        <title>Paenibacillus species isolates.</title>
        <authorList>
            <person name="Beno S.M."/>
        </authorList>
    </citation>
    <scope>NUCLEOTIDE SEQUENCE [LARGE SCALE GENOMIC DNA]</scope>
    <source>
        <strain evidence="8 9">FSL H7-0604</strain>
    </source>
</reference>
<evidence type="ECO:0000256" key="5">
    <source>
        <dbReference type="ARBA" id="ARBA00022747"/>
    </source>
</evidence>
<accession>A0A1R0XDN9</accession>
<dbReference type="EC" id="2.1.1.72" evidence="1"/>
<keyword evidence="4" id="KW-0949">S-adenosyl-L-methionine</keyword>
<evidence type="ECO:0000259" key="7">
    <source>
        <dbReference type="Pfam" id="PF02384"/>
    </source>
</evidence>
<evidence type="ECO:0000313" key="8">
    <source>
        <dbReference type="EMBL" id="OMD33193.1"/>
    </source>
</evidence>
<feature type="domain" description="DNA methylase adenine-specific" evidence="7">
    <location>
        <begin position="103"/>
        <end position="409"/>
    </location>
</feature>
<dbReference type="InterPro" id="IPR051537">
    <property type="entry name" value="DNA_Adenine_Mtase"/>
</dbReference>
<gene>
    <name evidence="8" type="ORF">BJP51_12585</name>
</gene>
<evidence type="ECO:0000256" key="2">
    <source>
        <dbReference type="ARBA" id="ARBA00022603"/>
    </source>
</evidence>
<dbReference type="AlphaFoldDB" id="A0A1R0XDN9"/>
<dbReference type="GO" id="GO:0032259">
    <property type="term" value="P:methylation"/>
    <property type="evidence" value="ECO:0007669"/>
    <property type="project" value="UniProtKB-KW"/>
</dbReference>
<evidence type="ECO:0000256" key="3">
    <source>
        <dbReference type="ARBA" id="ARBA00022679"/>
    </source>
</evidence>
<protein>
    <recommendedName>
        <fullName evidence="1">site-specific DNA-methyltransferase (adenine-specific)</fullName>
        <ecNumber evidence="1">2.1.1.72</ecNumber>
    </recommendedName>
</protein>
<dbReference type="GO" id="GO:0008170">
    <property type="term" value="F:N-methyltransferase activity"/>
    <property type="evidence" value="ECO:0007669"/>
    <property type="project" value="InterPro"/>
</dbReference>
<dbReference type="GO" id="GO:0009307">
    <property type="term" value="P:DNA restriction-modification system"/>
    <property type="evidence" value="ECO:0007669"/>
    <property type="project" value="UniProtKB-KW"/>
</dbReference>
<evidence type="ECO:0000313" key="9">
    <source>
        <dbReference type="Proteomes" id="UP000187465"/>
    </source>
</evidence>
<dbReference type="GO" id="GO:0009007">
    <property type="term" value="F:site-specific DNA-methyltransferase (adenine-specific) activity"/>
    <property type="evidence" value="ECO:0007669"/>
    <property type="project" value="UniProtKB-EC"/>
</dbReference>
<dbReference type="PANTHER" id="PTHR42933:SF3">
    <property type="entry name" value="TYPE I RESTRICTION ENZYME MJAVIII METHYLASE SUBUNIT"/>
    <property type="match status" value="1"/>
</dbReference>
<evidence type="ECO:0000256" key="6">
    <source>
        <dbReference type="ARBA" id="ARBA00047942"/>
    </source>
</evidence>
<organism evidence="8 9">
    <name type="scientific">Paenibacillus odorifer</name>
    <dbReference type="NCBI Taxonomy" id="189426"/>
    <lineage>
        <taxon>Bacteria</taxon>
        <taxon>Bacillati</taxon>
        <taxon>Bacillota</taxon>
        <taxon>Bacilli</taxon>
        <taxon>Bacillales</taxon>
        <taxon>Paenibacillaceae</taxon>
        <taxon>Paenibacillus</taxon>
    </lineage>
</organism>
<dbReference type="InterPro" id="IPR029063">
    <property type="entry name" value="SAM-dependent_MTases_sf"/>
</dbReference>
<name>A0A1R0XDN9_9BACL</name>
<proteinExistence type="predicted"/>
<dbReference type="SUPFAM" id="SSF53335">
    <property type="entry name" value="S-adenosyl-L-methionine-dependent methyltransferases"/>
    <property type="match status" value="1"/>
</dbReference>
<dbReference type="PRINTS" id="PR00507">
    <property type="entry name" value="N12N6MTFRASE"/>
</dbReference>
<dbReference type="GO" id="GO:0003677">
    <property type="term" value="F:DNA binding"/>
    <property type="evidence" value="ECO:0007669"/>
    <property type="project" value="InterPro"/>
</dbReference>
<dbReference type="Pfam" id="PF02384">
    <property type="entry name" value="N6_Mtase"/>
    <property type="match status" value="1"/>
</dbReference>
<comment type="caution">
    <text evidence="8">The sequence shown here is derived from an EMBL/GenBank/DDBJ whole genome shotgun (WGS) entry which is preliminary data.</text>
</comment>
<comment type="catalytic activity">
    <reaction evidence="6">
        <text>a 2'-deoxyadenosine in DNA + S-adenosyl-L-methionine = an N(6)-methyl-2'-deoxyadenosine in DNA + S-adenosyl-L-homocysteine + H(+)</text>
        <dbReference type="Rhea" id="RHEA:15197"/>
        <dbReference type="Rhea" id="RHEA-COMP:12418"/>
        <dbReference type="Rhea" id="RHEA-COMP:12419"/>
        <dbReference type="ChEBI" id="CHEBI:15378"/>
        <dbReference type="ChEBI" id="CHEBI:57856"/>
        <dbReference type="ChEBI" id="CHEBI:59789"/>
        <dbReference type="ChEBI" id="CHEBI:90615"/>
        <dbReference type="ChEBI" id="CHEBI:90616"/>
        <dbReference type="EC" id="2.1.1.72"/>
    </reaction>
</comment>
<keyword evidence="3" id="KW-0808">Transferase</keyword>
<evidence type="ECO:0000256" key="1">
    <source>
        <dbReference type="ARBA" id="ARBA00011900"/>
    </source>
</evidence>
<dbReference type="Gene3D" id="3.40.50.150">
    <property type="entry name" value="Vaccinia Virus protein VP39"/>
    <property type="match status" value="1"/>
</dbReference>
<keyword evidence="2" id="KW-0489">Methyltransferase</keyword>
<dbReference type="EMBL" id="MKQP01000014">
    <property type="protein sequence ID" value="OMD33193.1"/>
    <property type="molecule type" value="Genomic_DNA"/>
</dbReference>
<keyword evidence="5" id="KW-0680">Restriction system</keyword>
<dbReference type="PANTHER" id="PTHR42933">
    <property type="entry name" value="SLR6095 PROTEIN"/>
    <property type="match status" value="1"/>
</dbReference>